<keyword evidence="2" id="KW-1185">Reference proteome</keyword>
<organism evidence="1 2">
    <name type="scientific">Clavelina lepadiformis</name>
    <name type="common">Light-bulb sea squirt</name>
    <name type="synonym">Ascidia lepadiformis</name>
    <dbReference type="NCBI Taxonomy" id="159417"/>
    <lineage>
        <taxon>Eukaryota</taxon>
        <taxon>Metazoa</taxon>
        <taxon>Chordata</taxon>
        <taxon>Tunicata</taxon>
        <taxon>Ascidiacea</taxon>
        <taxon>Aplousobranchia</taxon>
        <taxon>Clavelinidae</taxon>
        <taxon>Clavelina</taxon>
    </lineage>
</organism>
<comment type="caution">
    <text evidence="1">The sequence shown here is derived from an EMBL/GenBank/DDBJ whole genome shotgun (WGS) entry which is preliminary data.</text>
</comment>
<dbReference type="Gene3D" id="3.30.1330.30">
    <property type="match status" value="1"/>
</dbReference>
<dbReference type="InterPro" id="IPR042848">
    <property type="entry name" value="Rpp38"/>
</dbReference>
<sequence>MSKTSVASITKKTEEKPVLKNSLLQPYIVTWPQLQKGTTPSILSELTRLFESHPEIKKLKSAGKRKLKADFPKQEVTANLRSDILVGIREVTKALEKDQISLLLVCRSAKPALLTQPLIHLVATRSVPAACISDLSTTVAPLLGLKTALALGFRRDLNLPDFSQVVDAIESRLSPITLPWIKKPITSEQPLPNTGEAQRSVNSISDTCFIPTKICINRSVAGKKKRKKQK</sequence>
<evidence type="ECO:0000313" key="2">
    <source>
        <dbReference type="Proteomes" id="UP001642483"/>
    </source>
</evidence>
<accession>A0ABP0FAW8</accession>
<name>A0ABP0FAW8_CLALP</name>
<dbReference type="PANTHER" id="PTHR46948:SF1">
    <property type="entry name" value="RIBONUCLEASE P PROTEIN SUBUNIT P38"/>
    <property type="match status" value="1"/>
</dbReference>
<reference evidence="1 2" key="1">
    <citation type="submission" date="2024-02" db="EMBL/GenBank/DDBJ databases">
        <authorList>
            <person name="Daric V."/>
            <person name="Darras S."/>
        </authorList>
    </citation>
    <scope>NUCLEOTIDE SEQUENCE [LARGE SCALE GENOMIC DNA]</scope>
</reference>
<dbReference type="PANTHER" id="PTHR46948">
    <property type="entry name" value="RIBONUCLEASE P PROTEIN SUBUNIT P38"/>
    <property type="match status" value="1"/>
</dbReference>
<evidence type="ECO:0000313" key="1">
    <source>
        <dbReference type="EMBL" id="CAK8675615.1"/>
    </source>
</evidence>
<gene>
    <name evidence="1" type="ORF">CVLEPA_LOCUS5175</name>
</gene>
<dbReference type="EMBL" id="CAWYQH010000024">
    <property type="protein sequence ID" value="CAK8675615.1"/>
    <property type="molecule type" value="Genomic_DNA"/>
</dbReference>
<proteinExistence type="predicted"/>
<dbReference type="InterPro" id="IPR029064">
    <property type="entry name" value="Ribosomal_eL30-like_sf"/>
</dbReference>
<protein>
    <submittedName>
        <fullName evidence="1">Uncharacterized protein</fullName>
    </submittedName>
</protein>
<dbReference type="SUPFAM" id="SSF55315">
    <property type="entry name" value="L30e-like"/>
    <property type="match status" value="1"/>
</dbReference>
<dbReference type="Proteomes" id="UP001642483">
    <property type="component" value="Unassembled WGS sequence"/>
</dbReference>